<proteinExistence type="predicted"/>
<keyword evidence="1" id="KW-0175">Coiled coil</keyword>
<evidence type="ECO:0000313" key="3">
    <source>
        <dbReference type="EMBL" id="KAJ7350074.1"/>
    </source>
</evidence>
<comment type="caution">
    <text evidence="3">The sequence shown here is derived from an EMBL/GenBank/DDBJ whole genome shotgun (WGS) entry which is preliminary data.</text>
</comment>
<evidence type="ECO:0000256" key="2">
    <source>
        <dbReference type="SAM" id="MobiDB-lite"/>
    </source>
</evidence>
<protein>
    <submittedName>
        <fullName evidence="3">Uncharacterized protein</fullName>
    </submittedName>
</protein>
<keyword evidence="4" id="KW-1185">Reference proteome</keyword>
<organism evidence="3 4">
    <name type="scientific">Mycena albidolilacea</name>
    <dbReference type="NCBI Taxonomy" id="1033008"/>
    <lineage>
        <taxon>Eukaryota</taxon>
        <taxon>Fungi</taxon>
        <taxon>Dikarya</taxon>
        <taxon>Basidiomycota</taxon>
        <taxon>Agaricomycotina</taxon>
        <taxon>Agaricomycetes</taxon>
        <taxon>Agaricomycetidae</taxon>
        <taxon>Agaricales</taxon>
        <taxon>Marasmiineae</taxon>
        <taxon>Mycenaceae</taxon>
        <taxon>Mycena</taxon>
    </lineage>
</organism>
<dbReference type="EMBL" id="JARIHO010000015">
    <property type="protein sequence ID" value="KAJ7350074.1"/>
    <property type="molecule type" value="Genomic_DNA"/>
</dbReference>
<dbReference type="AlphaFoldDB" id="A0AAD7A5R4"/>
<gene>
    <name evidence="3" type="ORF">DFH08DRAFT_958999</name>
</gene>
<feature type="coiled-coil region" evidence="1">
    <location>
        <begin position="122"/>
        <end position="155"/>
    </location>
</feature>
<evidence type="ECO:0000313" key="4">
    <source>
        <dbReference type="Proteomes" id="UP001218218"/>
    </source>
</evidence>
<evidence type="ECO:0000256" key="1">
    <source>
        <dbReference type="SAM" id="Coils"/>
    </source>
</evidence>
<dbReference type="Proteomes" id="UP001218218">
    <property type="component" value="Unassembled WGS sequence"/>
</dbReference>
<feature type="compositionally biased region" description="Basic and acidic residues" evidence="2">
    <location>
        <begin position="48"/>
        <end position="60"/>
    </location>
</feature>
<sequence>MARKSSSTAHKSTTPDELPARKKAGAKKSLSAATMAARRQASARYRQRNLEEEREKARERMARHRQKIQDDEDLAREFRARAREASKTYRHRNAAMLAHRQRIIRMEAFNKKHGHRAWLERCTQLEERRAAARELEEDLHQREELRRIEKEFEREQR</sequence>
<feature type="region of interest" description="Disordered" evidence="2">
    <location>
        <begin position="1"/>
        <end position="71"/>
    </location>
</feature>
<feature type="compositionally biased region" description="Low complexity" evidence="2">
    <location>
        <begin position="27"/>
        <end position="44"/>
    </location>
</feature>
<reference evidence="3" key="1">
    <citation type="submission" date="2023-03" db="EMBL/GenBank/DDBJ databases">
        <title>Massive genome expansion in bonnet fungi (Mycena s.s.) driven by repeated elements and novel gene families across ecological guilds.</title>
        <authorList>
            <consortium name="Lawrence Berkeley National Laboratory"/>
            <person name="Harder C.B."/>
            <person name="Miyauchi S."/>
            <person name="Viragh M."/>
            <person name="Kuo A."/>
            <person name="Thoen E."/>
            <person name="Andreopoulos B."/>
            <person name="Lu D."/>
            <person name="Skrede I."/>
            <person name="Drula E."/>
            <person name="Henrissat B."/>
            <person name="Morin E."/>
            <person name="Kohler A."/>
            <person name="Barry K."/>
            <person name="LaButti K."/>
            <person name="Morin E."/>
            <person name="Salamov A."/>
            <person name="Lipzen A."/>
            <person name="Mereny Z."/>
            <person name="Hegedus B."/>
            <person name="Baldrian P."/>
            <person name="Stursova M."/>
            <person name="Weitz H."/>
            <person name="Taylor A."/>
            <person name="Grigoriev I.V."/>
            <person name="Nagy L.G."/>
            <person name="Martin F."/>
            <person name="Kauserud H."/>
        </authorList>
    </citation>
    <scope>NUCLEOTIDE SEQUENCE</scope>
    <source>
        <strain evidence="3">CBHHK002</strain>
    </source>
</reference>
<name>A0AAD7A5R4_9AGAR</name>
<feature type="compositionally biased region" description="Polar residues" evidence="2">
    <location>
        <begin position="1"/>
        <end position="12"/>
    </location>
</feature>
<accession>A0AAD7A5R4</accession>